<dbReference type="SUPFAM" id="SSF53335">
    <property type="entry name" value="S-adenosyl-L-methionine-dependent methyltransferases"/>
    <property type="match status" value="1"/>
</dbReference>
<keyword evidence="1" id="KW-0620">Polyamine biosynthesis</keyword>
<keyword evidence="5" id="KW-1185">Reference proteome</keyword>
<dbReference type="Gene3D" id="3.40.50.150">
    <property type="entry name" value="Vaccinia Virus protein VP39"/>
    <property type="match status" value="1"/>
</dbReference>
<evidence type="ECO:0000313" key="2">
    <source>
        <dbReference type="EMBL" id="MBM2769345.1"/>
    </source>
</evidence>
<dbReference type="GO" id="GO:0006596">
    <property type="term" value="P:polyamine biosynthetic process"/>
    <property type="evidence" value="ECO:0007669"/>
    <property type="project" value="UniProtKB-KW"/>
</dbReference>
<sequence>MEQDRTSYDAFVKFLSTPLNDGRPYVLETQHARSLHFDHLATQSFMSLRTPDKLALGYTRTMMGCLLLYPAVRHICMIGLGGGSLAKFCYRHLPDVAIDAVEIDPEVIALRDVFRIPADDARFKVICADGAEYVTREDVRTDVILLDAFVAEGMPSRCADVAFFTACRERLSDAGVLAINLTDDDPSLPAYIERLSAVFGLSYAVVRCEDDSNFVAFAWKGPLRLPSRRVLFERVLSFAFAGELKLSSIARRLKEGERLDPKRLIWHAQGHAHWEIGA</sequence>
<accession>A0A6P2GD87</accession>
<dbReference type="NCBIfam" id="NF037959">
    <property type="entry name" value="MFS_SpdSyn"/>
    <property type="match status" value="1"/>
</dbReference>
<dbReference type="EMBL" id="CABVLY010000014">
    <property type="protein sequence ID" value="VVU51089.1"/>
    <property type="molecule type" value="Genomic_DNA"/>
</dbReference>
<reference evidence="3 4" key="1">
    <citation type="submission" date="2019-09" db="EMBL/GenBank/DDBJ databases">
        <authorList>
            <person name="Depoorter E."/>
        </authorList>
    </citation>
    <scope>NUCLEOTIDE SEQUENCE [LARGE SCALE GENOMIC DNA]</scope>
    <source>
        <strain evidence="3">LMG 20980</strain>
    </source>
</reference>
<dbReference type="PANTHER" id="PTHR43317:SF11">
    <property type="entry name" value="POLYAMINE AMINOPROPYLTRANSFERASE 2"/>
    <property type="match status" value="1"/>
</dbReference>
<dbReference type="GeneID" id="56501858"/>
<dbReference type="EMBL" id="JAFCIQ010000018">
    <property type="protein sequence ID" value="MBM2769345.1"/>
    <property type="molecule type" value="Genomic_DNA"/>
</dbReference>
<gene>
    <name evidence="3" type="ORF">BAN20980_03809</name>
    <name evidence="2" type="ORF">JQK92_23280</name>
</gene>
<dbReference type="AlphaFoldDB" id="A0A6P2GD87"/>
<organism evidence="3 4">
    <name type="scientific">Burkholderia anthina</name>
    <dbReference type="NCBI Taxonomy" id="179879"/>
    <lineage>
        <taxon>Bacteria</taxon>
        <taxon>Pseudomonadati</taxon>
        <taxon>Pseudomonadota</taxon>
        <taxon>Betaproteobacteria</taxon>
        <taxon>Burkholderiales</taxon>
        <taxon>Burkholderiaceae</taxon>
        <taxon>Burkholderia</taxon>
        <taxon>Burkholderia cepacia complex</taxon>
    </lineage>
</organism>
<evidence type="ECO:0000313" key="5">
    <source>
        <dbReference type="Proteomes" id="UP000755577"/>
    </source>
</evidence>
<protein>
    <submittedName>
        <fullName evidence="2 3">Spermidine synthase</fullName>
    </submittedName>
</protein>
<reference evidence="2 5" key="2">
    <citation type="submission" date="2021-02" db="EMBL/GenBank/DDBJ databases">
        <title>Draft genome of the type strains Burkholderia anthina DSM16086.</title>
        <authorList>
            <person name="Hertel R."/>
            <person name="Meissner J."/>
            <person name="Poehlein A."/>
            <person name="Daniel R."/>
            <person name="Commichau F.M."/>
        </authorList>
    </citation>
    <scope>NUCLEOTIDE SEQUENCE [LARGE SCALE GENOMIC DNA]</scope>
    <source>
        <strain evidence="2 5">DSM 16086</strain>
    </source>
</reference>
<dbReference type="InterPro" id="IPR029063">
    <property type="entry name" value="SAM-dependent_MTases_sf"/>
</dbReference>
<dbReference type="Proteomes" id="UP000494201">
    <property type="component" value="Unassembled WGS sequence"/>
</dbReference>
<name>A0A6P2GD87_9BURK</name>
<dbReference type="Proteomes" id="UP000755577">
    <property type="component" value="Unassembled WGS sequence"/>
</dbReference>
<evidence type="ECO:0000256" key="1">
    <source>
        <dbReference type="ARBA" id="ARBA00023115"/>
    </source>
</evidence>
<dbReference type="Pfam" id="PF01564">
    <property type="entry name" value="Spermine_synth"/>
    <property type="match status" value="1"/>
</dbReference>
<dbReference type="CDD" id="cd02440">
    <property type="entry name" value="AdoMet_MTases"/>
    <property type="match status" value="1"/>
</dbReference>
<evidence type="ECO:0000313" key="3">
    <source>
        <dbReference type="EMBL" id="VVU51089.1"/>
    </source>
</evidence>
<dbReference type="PANTHER" id="PTHR43317">
    <property type="entry name" value="THERMOSPERMINE SYNTHASE ACAULIS5"/>
    <property type="match status" value="1"/>
</dbReference>
<evidence type="ECO:0000313" key="4">
    <source>
        <dbReference type="Proteomes" id="UP000494201"/>
    </source>
</evidence>
<proteinExistence type="predicted"/>
<dbReference type="RefSeq" id="WP_096507024.1">
    <property type="nucleotide sequence ID" value="NZ_CABVLY010000014.1"/>
</dbReference>